<reference evidence="7" key="2">
    <citation type="submission" date="2008-07" db="EMBL/GenBank/DDBJ databases">
        <authorList>
            <person name="Mingoia M."/>
        </authorList>
    </citation>
    <scope>NUCLEOTIDE SEQUENCE</scope>
</reference>
<keyword evidence="4" id="KW-1133">Transmembrane helix</keyword>
<comment type="subcellular location">
    <subcellularLocation>
        <location evidence="1">Cell membrane</location>
        <topology evidence="1">Multi-pass membrane protein</topology>
    </subcellularLocation>
</comment>
<dbReference type="Pfam" id="PF12696">
    <property type="entry name" value="TraG-D_C"/>
    <property type="match status" value="1"/>
</dbReference>
<organism evidence="7">
    <name type="scientific">Streptococcus pneumoniae</name>
    <dbReference type="NCBI Taxonomy" id="1313"/>
    <lineage>
        <taxon>Bacteria</taxon>
        <taxon>Bacillati</taxon>
        <taxon>Bacillota</taxon>
        <taxon>Bacilli</taxon>
        <taxon>Lactobacillales</taxon>
        <taxon>Streptococcaceae</taxon>
        <taxon>Streptococcus</taxon>
    </lineage>
</organism>
<dbReference type="EMBL" id="AJ971089">
    <property type="protein sequence ID" value="CAO82948.1"/>
    <property type="molecule type" value="Genomic_DNA"/>
</dbReference>
<accession>A7DTC1</accession>
<evidence type="ECO:0000256" key="2">
    <source>
        <dbReference type="ARBA" id="ARBA00022475"/>
    </source>
</evidence>
<evidence type="ECO:0000259" key="6">
    <source>
        <dbReference type="Pfam" id="PF12696"/>
    </source>
</evidence>
<dbReference type="CDD" id="cd01127">
    <property type="entry name" value="TrwB_TraG_TraD_VirD4"/>
    <property type="match status" value="1"/>
</dbReference>
<dbReference type="Gene3D" id="3.40.50.300">
    <property type="entry name" value="P-loop containing nucleotide triphosphate hydrolases"/>
    <property type="match status" value="1"/>
</dbReference>
<reference evidence="8" key="3">
    <citation type="journal article" date="2014" name="Antimicrob. Agents Chemother.">
        <title>Tn5253 Family Integrative and Conjugative Elements Carrying mef(I) and catQ Determinants in Streptococcus pneumoniae and Streptococcus pyogenes.</title>
        <authorList>
            <person name="Mingoia M."/>
            <person name="Morici E."/>
            <person name="Morroni G."/>
            <person name="Giovanetti E."/>
            <person name="Del Grosso M."/>
            <person name="Pantosti A."/>
            <person name="Varaldo P.E."/>
        </authorList>
    </citation>
    <scope>NUCLEOTIDE SEQUENCE</scope>
    <source>
        <strain evidence="8">Spn529</strain>
    </source>
</reference>
<evidence type="ECO:0000313" key="8">
    <source>
        <dbReference type="EMBL" id="CDO19423.1"/>
    </source>
</evidence>
<dbReference type="PANTHER" id="PTHR37937">
    <property type="entry name" value="CONJUGATIVE TRANSFER: DNA TRANSPORT"/>
    <property type="match status" value="1"/>
</dbReference>
<proteinExistence type="predicted"/>
<dbReference type="InterPro" id="IPR032689">
    <property type="entry name" value="TraG-D_C"/>
</dbReference>
<evidence type="ECO:0000313" key="7">
    <source>
        <dbReference type="EMBL" id="CAO82948.1"/>
    </source>
</evidence>
<reference evidence="7" key="1">
    <citation type="journal article" date="2005" name="Antimicrob. Agents Chemother.">
        <title>Molecular characterization of pneumococci with efflux-mediated erythromycin resistance and identification of a novel mef gene subclass, mef(I).</title>
        <authorList>
            <person name="Cochetti I."/>
            <person name="Vecchi M."/>
            <person name="Mingoia M."/>
            <person name="Tili E."/>
            <person name="Catania M.R."/>
            <person name="Manzin A."/>
            <person name="Varaldo P.E."/>
            <person name="Montanari M.P."/>
        </authorList>
    </citation>
    <scope>NUCLEOTIDE SEQUENCE</scope>
</reference>
<name>A7DTC1_STREE</name>
<evidence type="ECO:0000256" key="4">
    <source>
        <dbReference type="ARBA" id="ARBA00022989"/>
    </source>
</evidence>
<evidence type="ECO:0000256" key="5">
    <source>
        <dbReference type="ARBA" id="ARBA00023136"/>
    </source>
</evidence>
<feature type="domain" description="TraD/TraG TraM recognition site" evidence="6">
    <location>
        <begin position="1"/>
        <end position="92"/>
    </location>
</feature>
<keyword evidence="3" id="KW-0812">Transmembrane</keyword>
<evidence type="ECO:0000256" key="3">
    <source>
        <dbReference type="ARBA" id="ARBA00022692"/>
    </source>
</evidence>
<dbReference type="InterPro" id="IPR051539">
    <property type="entry name" value="T4SS-coupling_protein"/>
</dbReference>
<keyword evidence="5" id="KW-0472">Membrane</keyword>
<dbReference type="AlphaFoldDB" id="A7DTC1"/>
<dbReference type="EMBL" id="HG965092">
    <property type="protein sequence ID" value="CDO19423.1"/>
    <property type="molecule type" value="Genomic_DNA"/>
</dbReference>
<evidence type="ECO:0000256" key="1">
    <source>
        <dbReference type="ARBA" id="ARBA00004651"/>
    </source>
</evidence>
<protein>
    <recommendedName>
        <fullName evidence="6">TraD/TraG TraM recognition site domain-containing protein</fullName>
    </recommendedName>
</protein>
<dbReference type="SUPFAM" id="SSF52540">
    <property type="entry name" value="P-loop containing nucleoside triphosphate hydrolases"/>
    <property type="match status" value="1"/>
</dbReference>
<dbReference type="InterPro" id="IPR027417">
    <property type="entry name" value="P-loop_NTPase"/>
</dbReference>
<dbReference type="PANTHER" id="PTHR37937:SF1">
    <property type="entry name" value="CONJUGATIVE TRANSFER: DNA TRANSPORT"/>
    <property type="match status" value="1"/>
</dbReference>
<keyword evidence="2" id="KW-1003">Cell membrane</keyword>
<dbReference type="GO" id="GO:0005886">
    <property type="term" value="C:plasma membrane"/>
    <property type="evidence" value="ECO:0007669"/>
    <property type="project" value="UniProtKB-SubCell"/>
</dbReference>
<sequence length="162" mass="18765">MSLVPILQNIAQLQGLYKEKEAWKTILGNCDSLVYLGGNDEDTFKFMSGLLGKQTIDVRNTSRSFGQTGSGSLSHQKIARDLMTPDEVGNMKRHECLVRIANMPVFKSKKYNSIKHPNWKYLANKETDERWWNYQINPLNQRQENRLEGLRIRDLTFESSLK</sequence>